<dbReference type="GO" id="GO:0043531">
    <property type="term" value="F:ADP binding"/>
    <property type="evidence" value="ECO:0007669"/>
    <property type="project" value="UniProtKB-UniRule"/>
</dbReference>
<dbReference type="GO" id="GO:0004674">
    <property type="term" value="F:protein serine/threonine kinase activity"/>
    <property type="evidence" value="ECO:0007669"/>
    <property type="project" value="UniProtKB-UniRule"/>
</dbReference>
<dbReference type="EMBL" id="CDRZ01000090">
    <property type="protein sequence ID" value="CEO88354.1"/>
    <property type="molecule type" value="Genomic_DNA"/>
</dbReference>
<dbReference type="HAMAP" id="MF_00921">
    <property type="entry name" value="PDRP"/>
    <property type="match status" value="1"/>
</dbReference>
<accession>A0A0B7MCT5</accession>
<dbReference type="InterPro" id="IPR026565">
    <property type="entry name" value="PPDK_reg"/>
</dbReference>
<organism evidence="6 7">
    <name type="scientific">Syntrophaceticus schinkii</name>
    <dbReference type="NCBI Taxonomy" id="499207"/>
    <lineage>
        <taxon>Bacteria</taxon>
        <taxon>Bacillati</taxon>
        <taxon>Bacillota</taxon>
        <taxon>Clostridia</taxon>
        <taxon>Thermoanaerobacterales</taxon>
        <taxon>Thermoanaerobacterales Family III. Incertae Sedis</taxon>
        <taxon>Syntrophaceticus</taxon>
    </lineage>
</organism>
<keyword evidence="3 5" id="KW-0547">Nucleotide-binding</keyword>
<comment type="catalytic activity">
    <reaction evidence="5">
        <text>N(tele)-phospho-L-histidyl/O-phospho-L-threonyl-[pyruvate, phosphate dikinase] + phosphate + H(+) = N(tele)-phospho-L-histidyl/L-threonyl-[pyruvate, phosphate dikinase] + diphosphate</text>
        <dbReference type="Rhea" id="RHEA:43696"/>
        <dbReference type="Rhea" id="RHEA-COMP:10650"/>
        <dbReference type="Rhea" id="RHEA-COMP:10651"/>
        <dbReference type="ChEBI" id="CHEBI:15378"/>
        <dbReference type="ChEBI" id="CHEBI:30013"/>
        <dbReference type="ChEBI" id="CHEBI:33019"/>
        <dbReference type="ChEBI" id="CHEBI:43474"/>
        <dbReference type="ChEBI" id="CHEBI:61977"/>
        <dbReference type="ChEBI" id="CHEBI:83586"/>
        <dbReference type="EC" id="2.7.4.27"/>
    </reaction>
</comment>
<name>A0A0B7MCT5_9FIRM</name>
<dbReference type="NCBIfam" id="NF003742">
    <property type="entry name" value="PRK05339.1"/>
    <property type="match status" value="1"/>
</dbReference>
<dbReference type="OrthoDB" id="9782201at2"/>
<dbReference type="GO" id="GO:0005524">
    <property type="term" value="F:ATP binding"/>
    <property type="evidence" value="ECO:0007669"/>
    <property type="project" value="InterPro"/>
</dbReference>
<comment type="similarity">
    <text evidence="5">Belongs to the pyruvate, phosphate/water dikinase regulatory protein family. PDRP subfamily.</text>
</comment>
<dbReference type="PANTHER" id="PTHR31756:SF3">
    <property type="entry name" value="PYRUVATE, PHOSPHATE DIKINASE REGULATORY PROTEIN 1, CHLOROPLASTIC"/>
    <property type="match status" value="1"/>
</dbReference>
<reference evidence="7" key="1">
    <citation type="submission" date="2015-01" db="EMBL/GenBank/DDBJ databases">
        <authorList>
            <person name="Manzoor Shahid"/>
            <person name="Zubair Saima"/>
        </authorList>
    </citation>
    <scope>NUCLEOTIDE SEQUENCE [LARGE SCALE GENOMIC DNA]</scope>
    <source>
        <strain evidence="7">Sp3</strain>
    </source>
</reference>
<evidence type="ECO:0000313" key="6">
    <source>
        <dbReference type="EMBL" id="CEO88354.1"/>
    </source>
</evidence>
<dbReference type="Pfam" id="PF03618">
    <property type="entry name" value="Kinase-PPPase"/>
    <property type="match status" value="1"/>
</dbReference>
<keyword evidence="4 5" id="KW-0418">Kinase</keyword>
<dbReference type="AlphaFoldDB" id="A0A0B7MCT5"/>
<dbReference type="InterPro" id="IPR005177">
    <property type="entry name" value="Kinase-pyrophosphorylase"/>
</dbReference>
<keyword evidence="7" id="KW-1185">Reference proteome</keyword>
<dbReference type="RefSeq" id="WP_044664538.1">
    <property type="nucleotide sequence ID" value="NZ_CDRZ01000090.1"/>
</dbReference>
<dbReference type="GO" id="GO:0016776">
    <property type="term" value="F:phosphotransferase activity, phosphate group as acceptor"/>
    <property type="evidence" value="ECO:0007669"/>
    <property type="project" value="UniProtKB-UniRule"/>
</dbReference>
<evidence type="ECO:0000256" key="2">
    <source>
        <dbReference type="ARBA" id="ARBA00022679"/>
    </source>
</evidence>
<keyword evidence="2 5" id="KW-0808">Transferase</keyword>
<comment type="catalytic activity">
    <reaction evidence="5">
        <text>N(tele)-phospho-L-histidyl/L-threonyl-[pyruvate, phosphate dikinase] + ADP = N(tele)-phospho-L-histidyl/O-phospho-L-threonyl-[pyruvate, phosphate dikinase] + AMP + H(+)</text>
        <dbReference type="Rhea" id="RHEA:43692"/>
        <dbReference type="Rhea" id="RHEA-COMP:10650"/>
        <dbReference type="Rhea" id="RHEA-COMP:10651"/>
        <dbReference type="ChEBI" id="CHEBI:15378"/>
        <dbReference type="ChEBI" id="CHEBI:30013"/>
        <dbReference type="ChEBI" id="CHEBI:61977"/>
        <dbReference type="ChEBI" id="CHEBI:83586"/>
        <dbReference type="ChEBI" id="CHEBI:456215"/>
        <dbReference type="ChEBI" id="CHEBI:456216"/>
        <dbReference type="EC" id="2.7.11.32"/>
    </reaction>
</comment>
<dbReference type="EC" id="2.7.11.32" evidence="5"/>
<feature type="binding site" evidence="5">
    <location>
        <begin position="150"/>
        <end position="157"/>
    </location>
    <ligand>
        <name>ADP</name>
        <dbReference type="ChEBI" id="CHEBI:456216"/>
    </ligand>
</feature>
<comment type="function">
    <text evidence="5">Bifunctional serine/threonine kinase and phosphorylase involved in the regulation of the pyruvate, phosphate dikinase (PPDK) by catalyzing its phosphorylation/dephosphorylation.</text>
</comment>
<evidence type="ECO:0000256" key="5">
    <source>
        <dbReference type="HAMAP-Rule" id="MF_00921"/>
    </source>
</evidence>
<sequence>MVSPVIYVVSDSLGETAEFVARAAASQFNADEKFDIRRVPYVTDKQILEDVVEEASDTCGIIAYTLVIPGLKEELERLTQLHNIPAVDIMGPLLEALSKATSTKPKMEAGLLHRLDDQYFRRVEAIEFAVKYDDGKDPRGLLYADVVLIGVSRTSKTPVSMYLAHKRVKVANVPIVPEVEPPAELFRIPSRKIIGLTIQPQLLLQIRQERLKTLGLTTDAEYASLNRIQKELAYADRLMAQLACPVIDVSNKAIEETASKVLEDYYRGERDAK</sequence>
<dbReference type="Proteomes" id="UP000046155">
    <property type="component" value="Unassembled WGS sequence"/>
</dbReference>
<evidence type="ECO:0000256" key="3">
    <source>
        <dbReference type="ARBA" id="ARBA00022741"/>
    </source>
</evidence>
<protein>
    <recommendedName>
        <fullName evidence="5">Putative pyruvate, phosphate dikinase regulatory protein</fullName>
        <shortName evidence="5">PPDK regulatory protein</shortName>
        <ecNumber evidence="5">2.7.11.32</ecNumber>
        <ecNumber evidence="5">2.7.4.27</ecNumber>
    </recommendedName>
</protein>
<dbReference type="PANTHER" id="PTHR31756">
    <property type="entry name" value="PYRUVATE, PHOSPHATE DIKINASE REGULATORY PROTEIN 1, CHLOROPLASTIC"/>
    <property type="match status" value="1"/>
</dbReference>
<evidence type="ECO:0000256" key="4">
    <source>
        <dbReference type="ARBA" id="ARBA00022777"/>
    </source>
</evidence>
<evidence type="ECO:0000313" key="7">
    <source>
        <dbReference type="Proteomes" id="UP000046155"/>
    </source>
</evidence>
<dbReference type="EC" id="2.7.4.27" evidence="5"/>
<gene>
    <name evidence="6" type="primary">yqfL</name>
    <name evidence="6" type="ORF">SSCH_180002</name>
</gene>
<keyword evidence="1 5" id="KW-0723">Serine/threonine-protein kinase</keyword>
<proteinExistence type="inferred from homology"/>
<evidence type="ECO:0000256" key="1">
    <source>
        <dbReference type="ARBA" id="ARBA00022527"/>
    </source>
</evidence>